<dbReference type="AlphaFoldDB" id="A0A0C2MD13"/>
<dbReference type="OrthoDB" id="7744248at2759"/>
<organism evidence="1 2">
    <name type="scientific">Thelohanellus kitauei</name>
    <name type="common">Myxosporean</name>
    <dbReference type="NCBI Taxonomy" id="669202"/>
    <lineage>
        <taxon>Eukaryota</taxon>
        <taxon>Metazoa</taxon>
        <taxon>Cnidaria</taxon>
        <taxon>Myxozoa</taxon>
        <taxon>Myxosporea</taxon>
        <taxon>Bivalvulida</taxon>
        <taxon>Platysporina</taxon>
        <taxon>Myxobolidae</taxon>
        <taxon>Thelohanellus</taxon>
    </lineage>
</organism>
<evidence type="ECO:0000313" key="2">
    <source>
        <dbReference type="Proteomes" id="UP000031668"/>
    </source>
</evidence>
<proteinExistence type="predicted"/>
<protein>
    <submittedName>
        <fullName evidence="1">Uncharacterized protein</fullName>
    </submittedName>
</protein>
<dbReference type="EMBL" id="JWZT01004031">
    <property type="protein sequence ID" value="KII65046.1"/>
    <property type="molecule type" value="Genomic_DNA"/>
</dbReference>
<dbReference type="Proteomes" id="UP000031668">
    <property type="component" value="Unassembled WGS sequence"/>
</dbReference>
<accession>A0A0C2MD13</accession>
<gene>
    <name evidence="1" type="ORF">RF11_10767</name>
</gene>
<sequence length="127" mass="14532">MKTKLLERFEVNVCSNMISKAIGSFFYSFKRVYFIPERWNTLENIDVRFNVSMRSMYGWSPQNSIPSKAVLQYSQRISACRASSQEARRFILKSQKGHSTMSFVCVCVSLKGKSTGVESNNPPLLTQ</sequence>
<name>A0A0C2MD13_THEKT</name>
<evidence type="ECO:0000313" key="1">
    <source>
        <dbReference type="EMBL" id="KII65046.1"/>
    </source>
</evidence>
<keyword evidence="2" id="KW-1185">Reference proteome</keyword>
<comment type="caution">
    <text evidence="1">The sequence shown here is derived from an EMBL/GenBank/DDBJ whole genome shotgun (WGS) entry which is preliminary data.</text>
</comment>
<reference evidence="1 2" key="1">
    <citation type="journal article" date="2014" name="Genome Biol. Evol.">
        <title>The genome of the myxosporean Thelohanellus kitauei shows adaptations to nutrient acquisition within its fish host.</title>
        <authorList>
            <person name="Yang Y."/>
            <person name="Xiong J."/>
            <person name="Zhou Z."/>
            <person name="Huo F."/>
            <person name="Miao W."/>
            <person name="Ran C."/>
            <person name="Liu Y."/>
            <person name="Zhang J."/>
            <person name="Feng J."/>
            <person name="Wang M."/>
            <person name="Wang M."/>
            <person name="Wang L."/>
            <person name="Yao B."/>
        </authorList>
    </citation>
    <scope>NUCLEOTIDE SEQUENCE [LARGE SCALE GENOMIC DNA]</scope>
    <source>
        <strain evidence="1">Wuqing</strain>
    </source>
</reference>